<evidence type="ECO:0000313" key="2">
    <source>
        <dbReference type="Proteomes" id="UP001202328"/>
    </source>
</evidence>
<comment type="caution">
    <text evidence="1">The sequence shown here is derived from an EMBL/GenBank/DDBJ whole genome shotgun (WGS) entry which is preliminary data.</text>
</comment>
<dbReference type="EMBL" id="JAJJMB010008592">
    <property type="protein sequence ID" value="KAI3922945.1"/>
    <property type="molecule type" value="Genomic_DNA"/>
</dbReference>
<reference evidence="1" key="1">
    <citation type="submission" date="2022-04" db="EMBL/GenBank/DDBJ databases">
        <title>A functionally conserved STORR gene fusion in Papaver species that diverged 16.8 million years ago.</title>
        <authorList>
            <person name="Catania T."/>
        </authorList>
    </citation>
    <scope>NUCLEOTIDE SEQUENCE</scope>
    <source>
        <strain evidence="1">S-188037</strain>
    </source>
</reference>
<protein>
    <submittedName>
        <fullName evidence="1">Uncharacterized protein</fullName>
    </submittedName>
</protein>
<dbReference type="Proteomes" id="UP001202328">
    <property type="component" value="Unassembled WGS sequence"/>
</dbReference>
<accession>A0AAD4STF0</accession>
<gene>
    <name evidence="1" type="ORF">MKW98_007076</name>
</gene>
<proteinExistence type="predicted"/>
<dbReference type="AlphaFoldDB" id="A0AAD4STF0"/>
<sequence length="93" mass="11266">MYVHLYEEADRVRCVILYFYFHVCAYEEVDRITLDIQKKRNIEQEKGEEDIVPEERNDLERSEISSAFYQSIMQVVRVRSGLLFLETAQMWRP</sequence>
<keyword evidence="2" id="KW-1185">Reference proteome</keyword>
<evidence type="ECO:0000313" key="1">
    <source>
        <dbReference type="EMBL" id="KAI3922945.1"/>
    </source>
</evidence>
<organism evidence="1 2">
    <name type="scientific">Papaver atlanticum</name>
    <dbReference type="NCBI Taxonomy" id="357466"/>
    <lineage>
        <taxon>Eukaryota</taxon>
        <taxon>Viridiplantae</taxon>
        <taxon>Streptophyta</taxon>
        <taxon>Embryophyta</taxon>
        <taxon>Tracheophyta</taxon>
        <taxon>Spermatophyta</taxon>
        <taxon>Magnoliopsida</taxon>
        <taxon>Ranunculales</taxon>
        <taxon>Papaveraceae</taxon>
        <taxon>Papaveroideae</taxon>
        <taxon>Papaver</taxon>
    </lineage>
</organism>
<name>A0AAD4STF0_9MAGN</name>